<dbReference type="Pfam" id="PF13374">
    <property type="entry name" value="TPR_10"/>
    <property type="match status" value="2"/>
</dbReference>
<evidence type="ECO:0000256" key="2">
    <source>
        <dbReference type="SAM" id="Phobius"/>
    </source>
</evidence>
<keyword evidence="2" id="KW-1133">Transmembrane helix</keyword>
<evidence type="ECO:0008006" key="4">
    <source>
        <dbReference type="Google" id="ProtNLM"/>
    </source>
</evidence>
<reference evidence="3" key="1">
    <citation type="submission" date="2018-07" db="EMBL/GenBank/DDBJ databases">
        <authorList>
            <person name="Quirk P.G."/>
            <person name="Krulwich T.A."/>
        </authorList>
    </citation>
    <scope>NUCLEOTIDE SEQUENCE</scope>
</reference>
<name>A0A380TEN7_9ZZZZ</name>
<keyword evidence="2" id="KW-0812">Transmembrane</keyword>
<proteinExistence type="predicted"/>
<evidence type="ECO:0000256" key="1">
    <source>
        <dbReference type="SAM" id="MobiDB-lite"/>
    </source>
</evidence>
<dbReference type="InterPro" id="IPR011990">
    <property type="entry name" value="TPR-like_helical_dom_sf"/>
</dbReference>
<evidence type="ECO:0000313" key="3">
    <source>
        <dbReference type="EMBL" id="SUS06181.1"/>
    </source>
</evidence>
<dbReference type="PANTHER" id="PTHR46082">
    <property type="entry name" value="ATP/GTP-BINDING PROTEIN-RELATED"/>
    <property type="match status" value="1"/>
</dbReference>
<feature type="transmembrane region" description="Helical" evidence="2">
    <location>
        <begin position="51"/>
        <end position="68"/>
    </location>
</feature>
<accession>A0A380TEN7</accession>
<dbReference type="EMBL" id="UIDG01000168">
    <property type="protein sequence ID" value="SUS06181.1"/>
    <property type="molecule type" value="Genomic_DNA"/>
</dbReference>
<organism evidence="3">
    <name type="scientific">metagenome</name>
    <dbReference type="NCBI Taxonomy" id="256318"/>
    <lineage>
        <taxon>unclassified sequences</taxon>
        <taxon>metagenomes</taxon>
    </lineage>
</organism>
<dbReference type="InterPro" id="IPR053137">
    <property type="entry name" value="NLR-like"/>
</dbReference>
<keyword evidence="2" id="KW-0472">Membrane</keyword>
<dbReference type="PANTHER" id="PTHR46082:SF6">
    <property type="entry name" value="AAA+ ATPASE DOMAIN-CONTAINING PROTEIN-RELATED"/>
    <property type="match status" value="1"/>
</dbReference>
<dbReference type="SUPFAM" id="SSF48452">
    <property type="entry name" value="TPR-like"/>
    <property type="match status" value="2"/>
</dbReference>
<feature type="region of interest" description="Disordered" evidence="1">
    <location>
        <begin position="1"/>
        <end position="22"/>
    </location>
</feature>
<sequence length="579" mass="61917">MRYPQAPGCQGSGQPEGRPVRTSARVDDMDILKWYAEMAPMLPQGTFENNLIFLGLLAFLVVCIIWLTRRMAKRRLNLTAGREREAELKAQLDTQAYLVRGQEVKINDLTTLLEEARAEAPATRLAQCRRARNENRHEQAIANLVSLFDDLTPVVATSGRELAEYALSFATGADESKHLRTASRLAQVASLCAAGGTTAEATTLAAEIERRLQAAAPAQGKAAQTAVGEAAAEDASAKDAPGAALSVLATAYLGSSDTNVAQQQLDRLAEQAVALHHRGFAQTAALMLERACNIADTRFDAGDSRWVQAQATLAAAFGSLGRFGEEEAALQRLLEHEESVFGPHHTETQRTRQSLVFALGRQGRHDEAETILRALVAEQEHALGLNHPETLASQNNLAGTLFRQGRFAEAEALFRDVWRGRADALGTTHPDTQRALANLAQTLAAAGQHDDARALWVELLAEQERAFGVDHPSTLRTRLQMADGLARAGRRTEAEAIIKGILTKLTRFLGAAHPQTLAAANALANLAQSTDERAKEGLPVATGPSAPMPVAKVPTTGVAAAGRSDTGFAAAPAQVGTSV</sequence>
<dbReference type="Gene3D" id="1.25.40.10">
    <property type="entry name" value="Tetratricopeptide repeat domain"/>
    <property type="match status" value="2"/>
</dbReference>
<protein>
    <recommendedName>
        <fullName evidence="4">Tetratricopeptide repeat protein</fullName>
    </recommendedName>
</protein>
<dbReference type="AlphaFoldDB" id="A0A380TEN7"/>
<dbReference type="Pfam" id="PF13424">
    <property type="entry name" value="TPR_12"/>
    <property type="match status" value="1"/>
</dbReference>
<gene>
    <name evidence="3" type="ORF">DF3PB_250011</name>
</gene>